<dbReference type="InterPro" id="IPR001264">
    <property type="entry name" value="Glyco_trans_51"/>
</dbReference>
<evidence type="ECO:0000256" key="5">
    <source>
        <dbReference type="ARBA" id="ARBA00022679"/>
    </source>
</evidence>
<evidence type="ECO:0000256" key="8">
    <source>
        <dbReference type="ARBA" id="ARBA00022960"/>
    </source>
</evidence>
<keyword evidence="4 19" id="KW-0328">Glycosyltransferase</keyword>
<reference evidence="20" key="1">
    <citation type="journal article" date="2019" name="Int. J. Syst. Evol. Microbiol.">
        <title>The Global Catalogue of Microorganisms (GCM) 10K type strain sequencing project: providing services to taxonomists for standard genome sequencing and annotation.</title>
        <authorList>
            <consortium name="The Broad Institute Genomics Platform"/>
            <consortium name="The Broad Institute Genome Sequencing Center for Infectious Disease"/>
            <person name="Wu L."/>
            <person name="Ma J."/>
        </authorList>
    </citation>
    <scope>NUCLEOTIDE SEQUENCE [LARGE SCALE GENOMIC DNA]</scope>
    <source>
        <strain evidence="20">KCTC 13128</strain>
    </source>
</reference>
<keyword evidence="10 16" id="KW-1133">Transmembrane helix</keyword>
<sequence length="724" mass="80809">MFKKDKKEDARPRSIVWKVKWSLIALVLLIVVGLLGYGGVLLGGKMVVGDADLVLDAATTIETADGKVIQEIYQENRDPVTLNEIPSHVQQAFLAVEDRRFYEHAGIDLKSLIRAVYKNILAMGKVEGGSTITQQLAKNLFLYNDKTWSRKAKEAMAAIYLEQQLAKDEILELYMNEIYFGEGIYGIEKAAAFYFSKSAEELTITEGALLAGMAKAPNGYSPITYPEKALNRRNTVLLTMEDAGIISEEQLAEEQEKDLGMDVSERQASPWVDSYVDLVMREAAGRYELPINELKRGGYRLVVNLDEEAQRIAYENFQEGAYFPGNTEGEEGAFIMMEQETGRVTAAIGGRDYQLGDLNRTAVTRQPGSVMKPTAVYGPALMQKEKYTPYTLVLDQPMEGYTVSNVDDQYSGAVSIFEAIKQSKNTSAVWLLDQIGIDYAKGYLEKMDIRLEDDNGLAIALGGLSEGLTPQTVMESYAVFARGGEFIDSYTIEEIYDRHGELVHEAAPETAEVFSTQVAWNMTEMLIETVESGTASAGEYTKELAGKTGSTQHPFVPGETNDAWFAGYTPDYTVALWMGYDKVDEEHYLTEGSSYPTKLAKKILTEIDQQKPFAESFEKPVSAEPLPEPIKLPQITGLQGSVSFGGYSLMEGKLTWTGSADERVHYRVYREKEGIDERVGEVEGKTEFYVDGMDVLRAYRYYVVPYNPLTKLEGERSETISFRN</sequence>
<dbReference type="PANTHER" id="PTHR32282">
    <property type="entry name" value="BINDING PROTEIN TRANSPEPTIDASE, PUTATIVE-RELATED"/>
    <property type="match status" value="1"/>
</dbReference>
<feature type="domain" description="Penicillin-binding protein transpeptidase" evidence="17">
    <location>
        <begin position="332"/>
        <end position="604"/>
    </location>
</feature>
<dbReference type="Pfam" id="PF00905">
    <property type="entry name" value="Transpeptidase"/>
    <property type="match status" value="1"/>
</dbReference>
<keyword evidence="8" id="KW-0133">Cell shape</keyword>
<feature type="transmembrane region" description="Helical" evidence="16">
    <location>
        <begin position="21"/>
        <end position="42"/>
    </location>
</feature>
<evidence type="ECO:0000256" key="15">
    <source>
        <dbReference type="ARBA" id="ARBA00049902"/>
    </source>
</evidence>
<dbReference type="Gene3D" id="1.10.3810.10">
    <property type="entry name" value="Biosynthetic peptidoglycan transglycosylase-like"/>
    <property type="match status" value="1"/>
</dbReference>
<organism evidence="19 20">
    <name type="scientific">Virgibacillus xinjiangensis</name>
    <dbReference type="NCBI Taxonomy" id="393090"/>
    <lineage>
        <taxon>Bacteria</taxon>
        <taxon>Bacillati</taxon>
        <taxon>Bacillota</taxon>
        <taxon>Bacilli</taxon>
        <taxon>Bacillales</taxon>
        <taxon>Bacillaceae</taxon>
        <taxon>Virgibacillus</taxon>
    </lineage>
</organism>
<evidence type="ECO:0000256" key="11">
    <source>
        <dbReference type="ARBA" id="ARBA00023136"/>
    </source>
</evidence>
<comment type="catalytic activity">
    <reaction evidence="14">
        <text>Preferential cleavage: (Ac)2-L-Lys-D-Ala-|-D-Ala. Also transpeptidation of peptidyl-alanyl moieties that are N-acyl substituents of D-alanine.</text>
        <dbReference type="EC" id="3.4.16.4"/>
    </reaction>
</comment>
<keyword evidence="13" id="KW-0961">Cell wall biogenesis/degradation</keyword>
<evidence type="ECO:0000256" key="9">
    <source>
        <dbReference type="ARBA" id="ARBA00022984"/>
    </source>
</evidence>
<feature type="domain" description="Glycosyl transferase family 51" evidence="18">
    <location>
        <begin position="65"/>
        <end position="240"/>
    </location>
</feature>
<keyword evidence="12" id="KW-0511">Multifunctional enzyme</keyword>
<dbReference type="InterPro" id="IPR001460">
    <property type="entry name" value="PCN-bd_Tpept"/>
</dbReference>
<dbReference type="SUPFAM" id="SSF53955">
    <property type="entry name" value="Lysozyme-like"/>
    <property type="match status" value="1"/>
</dbReference>
<evidence type="ECO:0000256" key="12">
    <source>
        <dbReference type="ARBA" id="ARBA00023268"/>
    </source>
</evidence>
<dbReference type="Proteomes" id="UP001595279">
    <property type="component" value="Unassembled WGS sequence"/>
</dbReference>
<keyword evidence="7" id="KW-0378">Hydrolase</keyword>
<dbReference type="InterPro" id="IPR050396">
    <property type="entry name" value="Glycosyltr_51/Transpeptidase"/>
</dbReference>
<keyword evidence="5 19" id="KW-0808">Transferase</keyword>
<evidence type="ECO:0000256" key="4">
    <source>
        <dbReference type="ARBA" id="ARBA00022676"/>
    </source>
</evidence>
<accession>A0ABV7CWD0</accession>
<evidence type="ECO:0000313" key="19">
    <source>
        <dbReference type="EMBL" id="MFC3040670.1"/>
    </source>
</evidence>
<dbReference type="Gene3D" id="3.40.710.10">
    <property type="entry name" value="DD-peptidase/beta-lactamase superfamily"/>
    <property type="match status" value="1"/>
</dbReference>
<name>A0ABV7CWD0_9BACI</name>
<dbReference type="GO" id="GO:0016757">
    <property type="term" value="F:glycosyltransferase activity"/>
    <property type="evidence" value="ECO:0007669"/>
    <property type="project" value="UniProtKB-KW"/>
</dbReference>
<keyword evidence="11 16" id="KW-0472">Membrane</keyword>
<comment type="caution">
    <text evidence="19">The sequence shown here is derived from an EMBL/GenBank/DDBJ whole genome shotgun (WGS) entry which is preliminary data.</text>
</comment>
<dbReference type="NCBIfam" id="TIGR02074">
    <property type="entry name" value="PBP_1a_fam"/>
    <property type="match status" value="1"/>
</dbReference>
<dbReference type="RefSeq" id="WP_390272114.1">
    <property type="nucleotide sequence ID" value="NZ_JBHRSA010000041.1"/>
</dbReference>
<keyword evidence="6 16" id="KW-0812">Transmembrane</keyword>
<comment type="catalytic activity">
    <reaction evidence="15">
        <text>[GlcNAc-(1-&gt;4)-Mur2Ac(oyl-L-Ala-gamma-D-Glu-L-Lys-D-Ala-D-Ala)](n)-di-trans,octa-cis-undecaprenyl diphosphate + beta-D-GlcNAc-(1-&gt;4)-Mur2Ac(oyl-L-Ala-gamma-D-Glu-L-Lys-D-Ala-D-Ala)-di-trans,octa-cis-undecaprenyl diphosphate = [GlcNAc-(1-&gt;4)-Mur2Ac(oyl-L-Ala-gamma-D-Glu-L-Lys-D-Ala-D-Ala)](n+1)-di-trans,octa-cis-undecaprenyl diphosphate + di-trans,octa-cis-undecaprenyl diphosphate + H(+)</text>
        <dbReference type="Rhea" id="RHEA:23708"/>
        <dbReference type="Rhea" id="RHEA-COMP:9602"/>
        <dbReference type="Rhea" id="RHEA-COMP:9603"/>
        <dbReference type="ChEBI" id="CHEBI:15378"/>
        <dbReference type="ChEBI" id="CHEBI:58405"/>
        <dbReference type="ChEBI" id="CHEBI:60033"/>
        <dbReference type="ChEBI" id="CHEBI:78435"/>
        <dbReference type="EC" id="2.4.99.28"/>
    </reaction>
</comment>
<dbReference type="InterPro" id="IPR023346">
    <property type="entry name" value="Lysozyme-like_dom_sf"/>
</dbReference>
<evidence type="ECO:0000259" key="17">
    <source>
        <dbReference type="Pfam" id="PF00905"/>
    </source>
</evidence>
<evidence type="ECO:0000256" key="1">
    <source>
        <dbReference type="ARBA" id="ARBA00022475"/>
    </source>
</evidence>
<proteinExistence type="predicted"/>
<dbReference type="Pfam" id="PF00912">
    <property type="entry name" value="Transgly"/>
    <property type="match status" value="1"/>
</dbReference>
<keyword evidence="2" id="KW-0121">Carboxypeptidase</keyword>
<dbReference type="SUPFAM" id="SSF56601">
    <property type="entry name" value="beta-lactamase/transpeptidase-like"/>
    <property type="match status" value="1"/>
</dbReference>
<evidence type="ECO:0000256" key="3">
    <source>
        <dbReference type="ARBA" id="ARBA00022670"/>
    </source>
</evidence>
<evidence type="ECO:0000256" key="7">
    <source>
        <dbReference type="ARBA" id="ARBA00022801"/>
    </source>
</evidence>
<protein>
    <submittedName>
        <fullName evidence="19">Transglycosylase domain-containing protein</fullName>
        <ecNumber evidence="19">2.4.-.-</ecNumber>
    </submittedName>
</protein>
<gene>
    <name evidence="19" type="ORF">ACFOGI_10465</name>
</gene>
<evidence type="ECO:0000259" key="18">
    <source>
        <dbReference type="Pfam" id="PF00912"/>
    </source>
</evidence>
<evidence type="ECO:0000256" key="10">
    <source>
        <dbReference type="ARBA" id="ARBA00022989"/>
    </source>
</evidence>
<dbReference type="PANTHER" id="PTHR32282:SF32">
    <property type="entry name" value="PENICILLIN-BINDING PROTEIN 2A"/>
    <property type="match status" value="1"/>
</dbReference>
<evidence type="ECO:0000256" key="14">
    <source>
        <dbReference type="ARBA" id="ARBA00034000"/>
    </source>
</evidence>
<evidence type="ECO:0000256" key="13">
    <source>
        <dbReference type="ARBA" id="ARBA00023316"/>
    </source>
</evidence>
<evidence type="ECO:0000256" key="2">
    <source>
        <dbReference type="ARBA" id="ARBA00022645"/>
    </source>
</evidence>
<keyword evidence="3" id="KW-0645">Protease</keyword>
<keyword evidence="9" id="KW-0573">Peptidoglycan synthesis</keyword>
<dbReference type="InterPro" id="IPR012338">
    <property type="entry name" value="Beta-lactam/transpept-like"/>
</dbReference>
<keyword evidence="1" id="KW-1003">Cell membrane</keyword>
<dbReference type="EC" id="2.4.-.-" evidence="19"/>
<evidence type="ECO:0000256" key="16">
    <source>
        <dbReference type="SAM" id="Phobius"/>
    </source>
</evidence>
<evidence type="ECO:0000313" key="20">
    <source>
        <dbReference type="Proteomes" id="UP001595279"/>
    </source>
</evidence>
<dbReference type="EMBL" id="JBHRSA010000041">
    <property type="protein sequence ID" value="MFC3040670.1"/>
    <property type="molecule type" value="Genomic_DNA"/>
</dbReference>
<evidence type="ECO:0000256" key="6">
    <source>
        <dbReference type="ARBA" id="ARBA00022692"/>
    </source>
</evidence>
<dbReference type="InterPro" id="IPR036950">
    <property type="entry name" value="PBP_transglycosylase"/>
</dbReference>
<keyword evidence="20" id="KW-1185">Reference proteome</keyword>